<dbReference type="InterPro" id="IPR009003">
    <property type="entry name" value="Peptidase_S1_PA"/>
</dbReference>
<accession>A0A5C6B4J1</accession>
<organism evidence="4 5">
    <name type="scientific">Symmachiella macrocystis</name>
    <dbReference type="NCBI Taxonomy" id="2527985"/>
    <lineage>
        <taxon>Bacteria</taxon>
        <taxon>Pseudomonadati</taxon>
        <taxon>Planctomycetota</taxon>
        <taxon>Planctomycetia</taxon>
        <taxon>Planctomycetales</taxon>
        <taxon>Planctomycetaceae</taxon>
        <taxon>Symmachiella</taxon>
    </lineage>
</organism>
<keyword evidence="5" id="KW-1185">Reference proteome</keyword>
<evidence type="ECO:0000259" key="3">
    <source>
        <dbReference type="SMART" id="SM00228"/>
    </source>
</evidence>
<protein>
    <submittedName>
        <fullName evidence="4">Putative serine protease HtrA</fullName>
    </submittedName>
</protein>
<evidence type="ECO:0000313" key="4">
    <source>
        <dbReference type="EMBL" id="TWU07083.1"/>
    </source>
</evidence>
<comment type="caution">
    <text evidence="4">The sequence shown here is derived from an EMBL/GenBank/DDBJ whole genome shotgun (WGS) entry which is preliminary data.</text>
</comment>
<dbReference type="InterPro" id="IPR036034">
    <property type="entry name" value="PDZ_sf"/>
</dbReference>
<dbReference type="SUPFAM" id="SSF50494">
    <property type="entry name" value="Trypsin-like serine proteases"/>
    <property type="match status" value="1"/>
</dbReference>
<dbReference type="GO" id="GO:0006508">
    <property type="term" value="P:proteolysis"/>
    <property type="evidence" value="ECO:0007669"/>
    <property type="project" value="UniProtKB-KW"/>
</dbReference>
<feature type="signal peptide" evidence="2">
    <location>
        <begin position="1"/>
        <end position="23"/>
    </location>
</feature>
<evidence type="ECO:0000256" key="1">
    <source>
        <dbReference type="ARBA" id="ARBA00010541"/>
    </source>
</evidence>
<evidence type="ECO:0000256" key="2">
    <source>
        <dbReference type="SAM" id="SignalP"/>
    </source>
</evidence>
<comment type="similarity">
    <text evidence="1">Belongs to the peptidase S1C family.</text>
</comment>
<keyword evidence="4" id="KW-0378">Hydrolase</keyword>
<dbReference type="AlphaFoldDB" id="A0A5C6B4J1"/>
<feature type="domain" description="PDZ" evidence="3">
    <location>
        <begin position="252"/>
        <end position="325"/>
    </location>
</feature>
<dbReference type="GO" id="GO:0008233">
    <property type="term" value="F:peptidase activity"/>
    <property type="evidence" value="ECO:0007669"/>
    <property type="project" value="UniProtKB-KW"/>
</dbReference>
<dbReference type="EMBL" id="SJPP01000003">
    <property type="protein sequence ID" value="TWU07083.1"/>
    <property type="molecule type" value="Genomic_DNA"/>
</dbReference>
<dbReference type="Gene3D" id="2.40.10.120">
    <property type="match status" value="1"/>
</dbReference>
<dbReference type="RefSeq" id="WP_146373901.1">
    <property type="nucleotide sequence ID" value="NZ_SJPP01000003.1"/>
</dbReference>
<dbReference type="PANTHER" id="PTHR22939:SF129">
    <property type="entry name" value="SERINE PROTEASE HTRA2, MITOCHONDRIAL"/>
    <property type="match status" value="1"/>
</dbReference>
<dbReference type="Proteomes" id="UP000320735">
    <property type="component" value="Unassembled WGS sequence"/>
</dbReference>
<sequence length="340" mass="36765" precursor="true">MKHLLRSSIMILLVCGSMPLANAQDELSPIQEVQTRLVKIFGAGGIGGLHSYSTGFIISPDGYIATVWSHVLDPDVVTVVLGNGRKLEGRIVGAEPQLHLAILKVDAEDLPYFDLDDAASAGTGQRVLAFGNMYKVATGDEPVSVMQGVIAAKTRLRARRGAFEVPFDGPVYVVDAITNNPGMGGGVLTTRDGRLLAMIGKELRNAETNTWINYAIPVDELADVAHQIKSGTFRRSDTPKSRTAPPQNYRAIDFGIVLIPDVLSRTPAYIDSLLPGSDAAQQDLRPDDLLLFINGELIQSCKELQAELGRLEEADIVQLVVRRGDSLVSVELEAPEKDEP</sequence>
<reference evidence="4 5" key="1">
    <citation type="submission" date="2019-02" db="EMBL/GenBank/DDBJ databases">
        <title>Deep-cultivation of Planctomycetes and their phenomic and genomic characterization uncovers novel biology.</title>
        <authorList>
            <person name="Wiegand S."/>
            <person name="Jogler M."/>
            <person name="Boedeker C."/>
            <person name="Pinto D."/>
            <person name="Vollmers J."/>
            <person name="Rivas-Marin E."/>
            <person name="Kohn T."/>
            <person name="Peeters S.H."/>
            <person name="Heuer A."/>
            <person name="Rast P."/>
            <person name="Oberbeckmann S."/>
            <person name="Bunk B."/>
            <person name="Jeske O."/>
            <person name="Meyerdierks A."/>
            <person name="Storesund J.E."/>
            <person name="Kallscheuer N."/>
            <person name="Luecker S."/>
            <person name="Lage O.M."/>
            <person name="Pohl T."/>
            <person name="Merkel B.J."/>
            <person name="Hornburger P."/>
            <person name="Mueller R.-W."/>
            <person name="Bruemmer F."/>
            <person name="Labrenz M."/>
            <person name="Spormann A.M."/>
            <person name="Op Den Camp H."/>
            <person name="Overmann J."/>
            <person name="Amann R."/>
            <person name="Jetten M.S.M."/>
            <person name="Mascher T."/>
            <person name="Medema M.H."/>
            <person name="Devos D.P."/>
            <person name="Kaster A.-K."/>
            <person name="Ovreas L."/>
            <person name="Rohde M."/>
            <person name="Galperin M.Y."/>
            <person name="Jogler C."/>
        </authorList>
    </citation>
    <scope>NUCLEOTIDE SEQUENCE [LARGE SCALE GENOMIC DNA]</scope>
    <source>
        <strain evidence="4 5">CA54</strain>
    </source>
</reference>
<gene>
    <name evidence="4" type="primary">htrA_2</name>
    <name evidence="4" type="ORF">CA54_54880</name>
</gene>
<dbReference type="SMART" id="SM00228">
    <property type="entry name" value="PDZ"/>
    <property type="match status" value="1"/>
</dbReference>
<name>A0A5C6B4J1_9PLAN</name>
<dbReference type="Pfam" id="PF00595">
    <property type="entry name" value="PDZ"/>
    <property type="match status" value="1"/>
</dbReference>
<dbReference type="Gene3D" id="2.30.42.10">
    <property type="match status" value="1"/>
</dbReference>
<feature type="chain" id="PRO_5022857152" evidence="2">
    <location>
        <begin position="24"/>
        <end position="340"/>
    </location>
</feature>
<dbReference type="SUPFAM" id="SSF50156">
    <property type="entry name" value="PDZ domain-like"/>
    <property type="match status" value="1"/>
</dbReference>
<dbReference type="OrthoDB" id="264239at2"/>
<dbReference type="PANTHER" id="PTHR22939">
    <property type="entry name" value="SERINE PROTEASE FAMILY S1C HTRA-RELATED"/>
    <property type="match status" value="1"/>
</dbReference>
<evidence type="ECO:0000313" key="5">
    <source>
        <dbReference type="Proteomes" id="UP000320735"/>
    </source>
</evidence>
<dbReference type="InterPro" id="IPR001478">
    <property type="entry name" value="PDZ"/>
</dbReference>
<dbReference type="Pfam" id="PF13365">
    <property type="entry name" value="Trypsin_2"/>
    <property type="match status" value="1"/>
</dbReference>
<proteinExistence type="inferred from homology"/>
<keyword evidence="4" id="KW-0645">Protease</keyword>
<keyword evidence="2" id="KW-0732">Signal</keyword>